<comment type="pathway">
    <text evidence="3">Cofactor biosynthesis; pyrroloquinoline quinone biosynthesis.</text>
</comment>
<evidence type="ECO:0000259" key="4">
    <source>
        <dbReference type="Pfam" id="PF03070"/>
    </source>
</evidence>
<evidence type="ECO:0000256" key="2">
    <source>
        <dbReference type="ARBA" id="ARBA00023002"/>
    </source>
</evidence>
<dbReference type="HAMAP" id="MF_00654">
    <property type="entry name" value="PQQ_syn_PqqC"/>
    <property type="match status" value="1"/>
</dbReference>
<dbReference type="GO" id="GO:0033732">
    <property type="term" value="F:pyrroloquinoline-quinone synthase activity"/>
    <property type="evidence" value="ECO:0007669"/>
    <property type="project" value="UniProtKB-EC"/>
</dbReference>
<dbReference type="InterPro" id="IPR011845">
    <property type="entry name" value="PqqC"/>
</dbReference>
<proteinExistence type="inferred from homology"/>
<dbReference type="NCBIfam" id="TIGR02111">
    <property type="entry name" value="PQQ_syn_pqqC"/>
    <property type="match status" value="1"/>
</dbReference>
<dbReference type="PATRIC" id="fig|42253.5.peg.760"/>
<keyword evidence="1 3" id="KW-0884">PQQ biosynthesis</keyword>
<keyword evidence="2 3" id="KW-0560">Oxidoreductase</keyword>
<accession>A0A0K2G8M0</accession>
<comment type="function">
    <text evidence="3">Ring cyclization and eight-electron oxidation of 3a-(2-amino-2-carboxyethyl)-4,5-dioxo-4,5,6,7,8,9-hexahydroquinoline-7,9-dicarboxylic-acid to PQQ.</text>
</comment>
<feature type="domain" description="Thiaminase-2/PQQC" evidence="4">
    <location>
        <begin position="22"/>
        <end position="222"/>
    </location>
</feature>
<evidence type="ECO:0000313" key="6">
    <source>
        <dbReference type="Proteomes" id="UP000069205"/>
    </source>
</evidence>
<dbReference type="Pfam" id="PF03070">
    <property type="entry name" value="TENA_THI-4"/>
    <property type="match status" value="1"/>
</dbReference>
<reference evidence="5 6" key="1">
    <citation type="journal article" date="2015" name="Proc. Natl. Acad. Sci. U.S.A.">
        <title>Expanded metabolic versatility of ubiquitous nitrite-oxidizing bacteria from the genus Nitrospira.</title>
        <authorList>
            <person name="Koch H."/>
            <person name="Lucker S."/>
            <person name="Albertsen M."/>
            <person name="Kitzinger K."/>
            <person name="Herbold C."/>
            <person name="Spieck E."/>
            <person name="Nielsen P.H."/>
            <person name="Wagner M."/>
            <person name="Daims H."/>
        </authorList>
    </citation>
    <scope>NUCLEOTIDE SEQUENCE [LARGE SCALE GENOMIC DNA]</scope>
    <source>
        <strain evidence="5 6">NSP M-1</strain>
    </source>
</reference>
<organism evidence="5 6">
    <name type="scientific">Nitrospira moscoviensis</name>
    <dbReference type="NCBI Taxonomy" id="42253"/>
    <lineage>
        <taxon>Bacteria</taxon>
        <taxon>Pseudomonadati</taxon>
        <taxon>Nitrospirota</taxon>
        <taxon>Nitrospiria</taxon>
        <taxon>Nitrospirales</taxon>
        <taxon>Nitrospiraceae</taxon>
        <taxon>Nitrospira</taxon>
    </lineage>
</organism>
<dbReference type="AlphaFoldDB" id="A0A0K2G8M0"/>
<comment type="similarity">
    <text evidence="3">Belongs to the PqqC family.</text>
</comment>
<dbReference type="InterPro" id="IPR039068">
    <property type="entry name" value="PqqC-like"/>
</dbReference>
<comment type="catalytic activity">
    <reaction evidence="3">
        <text>6-(2-amino-2-carboxyethyl)-7,8-dioxo-1,2,3,4,7,8-hexahydroquinoline-2,4-dicarboxylate + 3 O2 = pyrroloquinoline quinone + 2 H2O2 + 2 H2O + H(+)</text>
        <dbReference type="Rhea" id="RHEA:10692"/>
        <dbReference type="ChEBI" id="CHEBI:15377"/>
        <dbReference type="ChEBI" id="CHEBI:15378"/>
        <dbReference type="ChEBI" id="CHEBI:15379"/>
        <dbReference type="ChEBI" id="CHEBI:16240"/>
        <dbReference type="ChEBI" id="CHEBI:58442"/>
        <dbReference type="ChEBI" id="CHEBI:58778"/>
        <dbReference type="EC" id="1.3.3.11"/>
    </reaction>
</comment>
<dbReference type="GO" id="GO:0018189">
    <property type="term" value="P:pyrroloquinoline quinone biosynthetic process"/>
    <property type="evidence" value="ECO:0007669"/>
    <property type="project" value="UniProtKB-UniRule"/>
</dbReference>
<dbReference type="Gene3D" id="1.20.910.10">
    <property type="entry name" value="Heme oxygenase-like"/>
    <property type="match status" value="1"/>
</dbReference>
<dbReference type="SUPFAM" id="SSF48613">
    <property type="entry name" value="Heme oxygenase-like"/>
    <property type="match status" value="1"/>
</dbReference>
<evidence type="ECO:0000256" key="1">
    <source>
        <dbReference type="ARBA" id="ARBA00022905"/>
    </source>
</evidence>
<dbReference type="STRING" id="42253.NITMOv2_0773"/>
<evidence type="ECO:0000313" key="5">
    <source>
        <dbReference type="EMBL" id="ALA57209.1"/>
    </source>
</evidence>
<dbReference type="EMBL" id="CP011801">
    <property type="protein sequence ID" value="ALA57209.1"/>
    <property type="molecule type" value="Genomic_DNA"/>
</dbReference>
<dbReference type="PANTHER" id="PTHR40279">
    <property type="entry name" value="PQQC-LIKE PROTEIN"/>
    <property type="match status" value="1"/>
</dbReference>
<dbReference type="InterPro" id="IPR004305">
    <property type="entry name" value="Thiaminase-2/PQQC"/>
</dbReference>
<dbReference type="OrthoDB" id="9800756at2"/>
<sequence length="257" mass="29368">MTSDLHAPLPADVFVERLRQEGLQRYHHEHPFHVLMHEGRLSPHQLQQWVVNRYYYQTRIPIKDALILAKSEDPAFRRTWIHRLHDHDGHGPDDGGLSQWQRLAAAVGVDSALLTSFQAVLPGVRFACDGYVSFVREASLLEAVASSLTELFAPDLMAKRIAAWERHYPWVDRQALDYFRSRVPRATRDAGEALEFVAAQAATREQQQQCLDALTRKTEILRHLLDCLYNTYVVPERQDADHRAEPSEAGCESAPAR</sequence>
<protein>
    <recommendedName>
        <fullName evidence="3">Pyrroloquinoline-quinone synthase</fullName>
        <ecNumber evidence="3">1.3.3.11</ecNumber>
    </recommendedName>
    <alternativeName>
        <fullName evidence="3">Coenzyme PQQ synthesis protein C</fullName>
    </alternativeName>
    <alternativeName>
        <fullName evidence="3">Pyrroloquinoline quinone biosynthesis protein C</fullName>
    </alternativeName>
</protein>
<dbReference type="Proteomes" id="UP000069205">
    <property type="component" value="Chromosome"/>
</dbReference>
<name>A0A0K2G8M0_NITMO</name>
<dbReference type="RefSeq" id="WP_083447716.1">
    <property type="nucleotide sequence ID" value="NZ_CP011801.1"/>
</dbReference>
<dbReference type="EC" id="1.3.3.11" evidence="3"/>
<evidence type="ECO:0000256" key="3">
    <source>
        <dbReference type="HAMAP-Rule" id="MF_00654"/>
    </source>
</evidence>
<dbReference type="PANTHER" id="PTHR40279:SF3">
    <property type="entry name" value="4-AMINOBENZOATE SYNTHASE"/>
    <property type="match status" value="1"/>
</dbReference>
<dbReference type="UniPathway" id="UPA00539"/>
<keyword evidence="6" id="KW-1185">Reference proteome</keyword>
<dbReference type="InterPro" id="IPR016084">
    <property type="entry name" value="Haem_Oase-like_multi-hlx"/>
</dbReference>
<gene>
    <name evidence="3 5" type="primary">pqqC</name>
    <name evidence="5" type="ORF">NITMOv2_0773</name>
</gene>
<dbReference type="KEGG" id="nmv:NITMOv2_0773"/>